<feature type="region of interest" description="Disordered" evidence="4">
    <location>
        <begin position="421"/>
        <end position="512"/>
    </location>
</feature>
<feature type="repeat" description="ANK" evidence="3">
    <location>
        <begin position="250"/>
        <end position="282"/>
    </location>
</feature>
<evidence type="ECO:0000313" key="5">
    <source>
        <dbReference type="EMBL" id="KAL3864279.1"/>
    </source>
</evidence>
<feature type="region of interest" description="Disordered" evidence="4">
    <location>
        <begin position="312"/>
        <end position="401"/>
    </location>
</feature>
<comment type="caution">
    <text evidence="5">The sequence shown here is derived from an EMBL/GenBank/DDBJ whole genome shotgun (WGS) entry which is preliminary data.</text>
</comment>
<feature type="compositionally biased region" description="Polar residues" evidence="4">
    <location>
        <begin position="478"/>
        <end position="500"/>
    </location>
</feature>
<dbReference type="Proteomes" id="UP001634394">
    <property type="component" value="Unassembled WGS sequence"/>
</dbReference>
<keyword evidence="6" id="KW-1185">Reference proteome</keyword>
<dbReference type="InterPro" id="IPR036770">
    <property type="entry name" value="Ankyrin_rpt-contain_sf"/>
</dbReference>
<reference evidence="5 6" key="1">
    <citation type="submission" date="2024-11" db="EMBL/GenBank/DDBJ databases">
        <title>Chromosome-level genome assembly of the freshwater bivalve Anodonta woodiana.</title>
        <authorList>
            <person name="Chen X."/>
        </authorList>
    </citation>
    <scope>NUCLEOTIDE SEQUENCE [LARGE SCALE GENOMIC DNA]</scope>
    <source>
        <strain evidence="5">MN2024</strain>
        <tissue evidence="5">Gills</tissue>
    </source>
</reference>
<keyword evidence="1" id="KW-0677">Repeat</keyword>
<feature type="repeat" description="ANK" evidence="3">
    <location>
        <begin position="46"/>
        <end position="78"/>
    </location>
</feature>
<dbReference type="EMBL" id="JBJQND010000010">
    <property type="protein sequence ID" value="KAL3864279.1"/>
    <property type="molecule type" value="Genomic_DNA"/>
</dbReference>
<keyword evidence="2 3" id="KW-0040">ANK repeat</keyword>
<proteinExistence type="predicted"/>
<dbReference type="SMART" id="SM00248">
    <property type="entry name" value="ANK"/>
    <property type="match status" value="8"/>
</dbReference>
<dbReference type="PROSITE" id="PS50297">
    <property type="entry name" value="ANK_REP_REGION"/>
    <property type="match status" value="3"/>
</dbReference>
<accession>A0ABD3VRR1</accession>
<dbReference type="AlphaFoldDB" id="A0ABD3VRR1"/>
<feature type="compositionally biased region" description="Low complexity" evidence="4">
    <location>
        <begin position="327"/>
        <end position="337"/>
    </location>
</feature>
<organism evidence="5 6">
    <name type="scientific">Sinanodonta woodiana</name>
    <name type="common">Chinese pond mussel</name>
    <name type="synonym">Anodonta woodiana</name>
    <dbReference type="NCBI Taxonomy" id="1069815"/>
    <lineage>
        <taxon>Eukaryota</taxon>
        <taxon>Metazoa</taxon>
        <taxon>Spiralia</taxon>
        <taxon>Lophotrochozoa</taxon>
        <taxon>Mollusca</taxon>
        <taxon>Bivalvia</taxon>
        <taxon>Autobranchia</taxon>
        <taxon>Heteroconchia</taxon>
        <taxon>Palaeoheterodonta</taxon>
        <taxon>Unionida</taxon>
        <taxon>Unionoidea</taxon>
        <taxon>Unionidae</taxon>
        <taxon>Unioninae</taxon>
        <taxon>Sinanodonta</taxon>
    </lineage>
</organism>
<evidence type="ECO:0000256" key="2">
    <source>
        <dbReference type="ARBA" id="ARBA00023043"/>
    </source>
</evidence>
<sequence length="613" mass="67346">MVTFPVDSDNDVDCVSAHRAAAVGDIPLLVKAIQLDPTVLEQLDEDGCTPLSHAVQSEQLQTVKQLVKMGANINTQDRDGRTYMSLAAYQGWNEGVVYLLRHGARQSICDKFGRTPLQAATYNENPSSLETLLQNLTVDQINQTDNEKMTALHWAAFHNRPTHVRRLLECGANVLKTDVDGKTALHWAAQNGSKGCCSMFLTHKMRQEILKGKDNMGKTAVHFAAAAGHADIVSEITKLDSTIIDAEDIDDRTPLHWAAAMGQTDCVRSLLKLGANPDVQDVDGATPLVYAKQSKFTDIQRLLEEALRKQEIQMQNKAPAPSKDKASSGGLFSSLFSSKERRDKRLLKSDESAPTVSGSGTSQSPIPRDSGKQMPKSTGNRGLFHFENINPHKNNKFHGPGTVPILEIDERLLAPGVSAPEVLSPGVSSLEQGKKKKKQAQDRLKELLGSNSKKVSHLDKSPPQMKNNVQKRAPVTGNPKTSSHLSPVQALNSDNMTPSGPHTPWTKINSRERSPLVPISPLEELSVSPRTLPHRLEALRNDDDHHSPTPPPYLPMNVSSKKVLPGISLLAQSEEKKRKKKKKKKQIKDEMSELNYLTQEPIVASPYIQSSAT</sequence>
<evidence type="ECO:0000256" key="1">
    <source>
        <dbReference type="ARBA" id="ARBA00022737"/>
    </source>
</evidence>
<feature type="compositionally biased region" description="Basic and acidic residues" evidence="4">
    <location>
        <begin position="338"/>
        <end position="351"/>
    </location>
</feature>
<feature type="region of interest" description="Disordered" evidence="4">
    <location>
        <begin position="540"/>
        <end position="593"/>
    </location>
</feature>
<dbReference type="SUPFAM" id="SSF48403">
    <property type="entry name" value="Ankyrin repeat"/>
    <property type="match status" value="1"/>
</dbReference>
<dbReference type="PRINTS" id="PR01415">
    <property type="entry name" value="ANKYRIN"/>
</dbReference>
<dbReference type="Pfam" id="PF00023">
    <property type="entry name" value="Ank"/>
    <property type="match status" value="2"/>
</dbReference>
<dbReference type="PROSITE" id="PS50088">
    <property type="entry name" value="ANK_REPEAT"/>
    <property type="match status" value="3"/>
</dbReference>
<evidence type="ECO:0000256" key="4">
    <source>
        <dbReference type="SAM" id="MobiDB-lite"/>
    </source>
</evidence>
<dbReference type="PANTHER" id="PTHR24198:SF188">
    <property type="entry name" value="ANKYRIN REPEAT DOMAIN 55"/>
    <property type="match status" value="1"/>
</dbReference>
<dbReference type="PANTHER" id="PTHR24198">
    <property type="entry name" value="ANKYRIN REPEAT AND PROTEIN KINASE DOMAIN-CONTAINING PROTEIN"/>
    <property type="match status" value="1"/>
</dbReference>
<feature type="compositionally biased region" description="Polar residues" evidence="4">
    <location>
        <begin position="352"/>
        <end position="365"/>
    </location>
</feature>
<feature type="compositionally biased region" description="Basic residues" evidence="4">
    <location>
        <begin position="577"/>
        <end position="586"/>
    </location>
</feature>
<name>A0ABD3VRR1_SINWO</name>
<dbReference type="Pfam" id="PF12796">
    <property type="entry name" value="Ank_2"/>
    <property type="match status" value="2"/>
</dbReference>
<protein>
    <recommendedName>
        <fullName evidence="7">Ankyrin repeat domain-containing protein 55</fullName>
    </recommendedName>
</protein>
<dbReference type="InterPro" id="IPR002110">
    <property type="entry name" value="Ankyrin_rpt"/>
</dbReference>
<gene>
    <name evidence="5" type="ORF">ACJMK2_005975</name>
</gene>
<dbReference type="Gene3D" id="1.25.40.20">
    <property type="entry name" value="Ankyrin repeat-containing domain"/>
    <property type="match status" value="3"/>
</dbReference>
<evidence type="ECO:0000313" key="6">
    <source>
        <dbReference type="Proteomes" id="UP001634394"/>
    </source>
</evidence>
<evidence type="ECO:0008006" key="7">
    <source>
        <dbReference type="Google" id="ProtNLM"/>
    </source>
</evidence>
<feature type="repeat" description="ANK" evidence="3">
    <location>
        <begin position="147"/>
        <end position="179"/>
    </location>
</feature>
<evidence type="ECO:0000256" key="3">
    <source>
        <dbReference type="PROSITE-ProRule" id="PRU00023"/>
    </source>
</evidence>